<dbReference type="EMBL" id="KZ678768">
    <property type="protein sequence ID" value="PSR75431.1"/>
    <property type="molecule type" value="Genomic_DNA"/>
</dbReference>
<dbReference type="InParanoid" id="A0A2T2ZST0"/>
<organism evidence="1 2">
    <name type="scientific">Coniella lustricola</name>
    <dbReference type="NCBI Taxonomy" id="2025994"/>
    <lineage>
        <taxon>Eukaryota</taxon>
        <taxon>Fungi</taxon>
        <taxon>Dikarya</taxon>
        <taxon>Ascomycota</taxon>
        <taxon>Pezizomycotina</taxon>
        <taxon>Sordariomycetes</taxon>
        <taxon>Sordariomycetidae</taxon>
        <taxon>Diaporthales</taxon>
        <taxon>Schizoparmaceae</taxon>
        <taxon>Coniella</taxon>
    </lineage>
</organism>
<gene>
    <name evidence="1" type="ORF">BD289DRAFT_447743</name>
</gene>
<sequence>MRWIMPGHLLCGPPRSRRSIHRRFIRLSALSFCSGSPQGLGPHIPQGDSRCWWWWWCSA</sequence>
<reference evidence="1 2" key="1">
    <citation type="journal article" date="2018" name="Mycol. Prog.">
        <title>Coniella lustricola, a new species from submerged detritus.</title>
        <authorList>
            <person name="Raudabaugh D.B."/>
            <person name="Iturriaga T."/>
            <person name="Carver A."/>
            <person name="Mondo S."/>
            <person name="Pangilinan J."/>
            <person name="Lipzen A."/>
            <person name="He G."/>
            <person name="Amirebrahimi M."/>
            <person name="Grigoriev I.V."/>
            <person name="Miller A.N."/>
        </authorList>
    </citation>
    <scope>NUCLEOTIDE SEQUENCE [LARGE SCALE GENOMIC DNA]</scope>
    <source>
        <strain evidence="1 2">B22-T-1</strain>
    </source>
</reference>
<dbReference type="Proteomes" id="UP000241462">
    <property type="component" value="Unassembled WGS sequence"/>
</dbReference>
<accession>A0A2T2ZST0</accession>
<evidence type="ECO:0000313" key="2">
    <source>
        <dbReference type="Proteomes" id="UP000241462"/>
    </source>
</evidence>
<name>A0A2T2ZST0_9PEZI</name>
<evidence type="ECO:0000313" key="1">
    <source>
        <dbReference type="EMBL" id="PSR75431.1"/>
    </source>
</evidence>
<keyword evidence="2" id="KW-1185">Reference proteome</keyword>
<protein>
    <submittedName>
        <fullName evidence="1">Uncharacterized protein</fullName>
    </submittedName>
</protein>
<proteinExistence type="predicted"/>
<dbReference type="AlphaFoldDB" id="A0A2T2ZST0"/>